<dbReference type="PANTHER" id="PTHR44942">
    <property type="entry name" value="METHYLTRANSF_11 DOMAIN-CONTAINING PROTEIN"/>
    <property type="match status" value="1"/>
</dbReference>
<accession>A0A9P4MD72</accession>
<feature type="domain" description="Methyltransferase type 11" evidence="1">
    <location>
        <begin position="57"/>
        <end position="160"/>
    </location>
</feature>
<dbReference type="SUPFAM" id="SSF53335">
    <property type="entry name" value="S-adenosyl-L-methionine-dependent methyltransferases"/>
    <property type="match status" value="1"/>
</dbReference>
<dbReference type="PANTHER" id="PTHR44942:SF10">
    <property type="entry name" value="METHYLTRANSFERASE TYPE 11 DOMAIN-CONTAINING PROTEIN"/>
    <property type="match status" value="1"/>
</dbReference>
<dbReference type="InterPro" id="IPR013216">
    <property type="entry name" value="Methyltransf_11"/>
</dbReference>
<dbReference type="EMBL" id="ML978123">
    <property type="protein sequence ID" value="KAF2101364.1"/>
    <property type="molecule type" value="Genomic_DNA"/>
</dbReference>
<dbReference type="CDD" id="cd02440">
    <property type="entry name" value="AdoMet_MTases"/>
    <property type="match status" value="1"/>
</dbReference>
<dbReference type="Gene3D" id="3.40.50.150">
    <property type="entry name" value="Vaccinia Virus protein VP39"/>
    <property type="match status" value="1"/>
</dbReference>
<dbReference type="Pfam" id="PF08241">
    <property type="entry name" value="Methyltransf_11"/>
    <property type="match status" value="1"/>
</dbReference>
<dbReference type="AlphaFoldDB" id="A0A9P4MD72"/>
<name>A0A9P4MD72_9PEZI</name>
<evidence type="ECO:0000313" key="3">
    <source>
        <dbReference type="Proteomes" id="UP000799772"/>
    </source>
</evidence>
<gene>
    <name evidence="2" type="ORF">NA57DRAFT_72807</name>
</gene>
<keyword evidence="3" id="KW-1185">Reference proteome</keyword>
<dbReference type="GO" id="GO:0032259">
    <property type="term" value="P:methylation"/>
    <property type="evidence" value="ECO:0007669"/>
    <property type="project" value="UniProtKB-KW"/>
</dbReference>
<dbReference type="OrthoDB" id="10027013at2759"/>
<comment type="caution">
    <text evidence="2">The sequence shown here is derived from an EMBL/GenBank/DDBJ whole genome shotgun (WGS) entry which is preliminary data.</text>
</comment>
<organism evidence="2 3">
    <name type="scientific">Rhizodiscina lignyota</name>
    <dbReference type="NCBI Taxonomy" id="1504668"/>
    <lineage>
        <taxon>Eukaryota</taxon>
        <taxon>Fungi</taxon>
        <taxon>Dikarya</taxon>
        <taxon>Ascomycota</taxon>
        <taxon>Pezizomycotina</taxon>
        <taxon>Dothideomycetes</taxon>
        <taxon>Pleosporomycetidae</taxon>
        <taxon>Aulographales</taxon>
        <taxon>Rhizodiscinaceae</taxon>
        <taxon>Rhizodiscina</taxon>
    </lineage>
</organism>
<dbReference type="GO" id="GO:0008757">
    <property type="term" value="F:S-adenosylmethionine-dependent methyltransferase activity"/>
    <property type="evidence" value="ECO:0007669"/>
    <property type="project" value="InterPro"/>
</dbReference>
<reference evidence="2" key="1">
    <citation type="journal article" date="2020" name="Stud. Mycol.">
        <title>101 Dothideomycetes genomes: a test case for predicting lifestyles and emergence of pathogens.</title>
        <authorList>
            <person name="Haridas S."/>
            <person name="Albert R."/>
            <person name="Binder M."/>
            <person name="Bloem J."/>
            <person name="Labutti K."/>
            <person name="Salamov A."/>
            <person name="Andreopoulos B."/>
            <person name="Baker S."/>
            <person name="Barry K."/>
            <person name="Bills G."/>
            <person name="Bluhm B."/>
            <person name="Cannon C."/>
            <person name="Castanera R."/>
            <person name="Culley D."/>
            <person name="Daum C."/>
            <person name="Ezra D."/>
            <person name="Gonzalez J."/>
            <person name="Henrissat B."/>
            <person name="Kuo A."/>
            <person name="Liang C."/>
            <person name="Lipzen A."/>
            <person name="Lutzoni F."/>
            <person name="Magnuson J."/>
            <person name="Mondo S."/>
            <person name="Nolan M."/>
            <person name="Ohm R."/>
            <person name="Pangilinan J."/>
            <person name="Park H.-J."/>
            <person name="Ramirez L."/>
            <person name="Alfaro M."/>
            <person name="Sun H."/>
            <person name="Tritt A."/>
            <person name="Yoshinaga Y."/>
            <person name="Zwiers L.-H."/>
            <person name="Turgeon B."/>
            <person name="Goodwin S."/>
            <person name="Spatafora J."/>
            <person name="Crous P."/>
            <person name="Grigoriev I."/>
        </authorList>
    </citation>
    <scope>NUCLEOTIDE SEQUENCE</scope>
    <source>
        <strain evidence="2">CBS 133067</strain>
    </source>
</reference>
<proteinExistence type="predicted"/>
<keyword evidence="2" id="KW-0489">Methyltransferase</keyword>
<sequence>MAGTAPTPAAPADTVFRFFNKEQGKNYAQYRLNYHSRLYQTIVDRHTSTGGQLTTLLDVGCGPGTAVRTLAPLFEHAIGIDPSHGMINTALSMTDAGDATKLEPIRFEISQAEELGSNLSPPIADGSVDLITAATSAHHFDMAGFWTRAAQVLKPGGTVALWCSGSLTVDPSMPNFACMQVALDSHEELLKDHTGAGSLLTRNLYRDLPLPWTLATPVPEFDETTSFRKEWGTGGDSEPGNEFFSHQPPADMDTLEKMLGTTGSVARWRKANPDAVGTERDVARIIRRRVEKCFREAGVEAGKELLKGGVAGVLLIVKKK</sequence>
<evidence type="ECO:0000259" key="1">
    <source>
        <dbReference type="Pfam" id="PF08241"/>
    </source>
</evidence>
<keyword evidence="2" id="KW-0808">Transferase</keyword>
<dbReference type="InterPro" id="IPR051052">
    <property type="entry name" value="Diverse_substrate_MTase"/>
</dbReference>
<evidence type="ECO:0000313" key="2">
    <source>
        <dbReference type="EMBL" id="KAF2101364.1"/>
    </source>
</evidence>
<dbReference type="InterPro" id="IPR029063">
    <property type="entry name" value="SAM-dependent_MTases_sf"/>
</dbReference>
<protein>
    <submittedName>
        <fullName evidence="2">Methyltransferase domain-containing protein</fullName>
    </submittedName>
</protein>
<dbReference type="Proteomes" id="UP000799772">
    <property type="component" value="Unassembled WGS sequence"/>
</dbReference>